<dbReference type="AlphaFoldDB" id="A0AAV3ZNH8"/>
<evidence type="ECO:0000313" key="2">
    <source>
        <dbReference type="Proteomes" id="UP000735302"/>
    </source>
</evidence>
<reference evidence="1 2" key="1">
    <citation type="journal article" date="2021" name="Elife">
        <title>Chloroplast acquisition without the gene transfer in kleptoplastic sea slugs, Plakobranchus ocellatus.</title>
        <authorList>
            <person name="Maeda T."/>
            <person name="Takahashi S."/>
            <person name="Yoshida T."/>
            <person name="Shimamura S."/>
            <person name="Takaki Y."/>
            <person name="Nagai Y."/>
            <person name="Toyoda A."/>
            <person name="Suzuki Y."/>
            <person name="Arimoto A."/>
            <person name="Ishii H."/>
            <person name="Satoh N."/>
            <person name="Nishiyama T."/>
            <person name="Hasebe M."/>
            <person name="Maruyama T."/>
            <person name="Minagawa J."/>
            <person name="Obokata J."/>
            <person name="Shigenobu S."/>
        </authorList>
    </citation>
    <scope>NUCLEOTIDE SEQUENCE [LARGE SCALE GENOMIC DNA]</scope>
</reference>
<protein>
    <submittedName>
        <fullName evidence="1">Uncharacterized protein</fullName>
    </submittedName>
</protein>
<dbReference type="Proteomes" id="UP000735302">
    <property type="component" value="Unassembled WGS sequence"/>
</dbReference>
<keyword evidence="2" id="KW-1185">Reference proteome</keyword>
<evidence type="ECO:0000313" key="1">
    <source>
        <dbReference type="EMBL" id="GFN96206.1"/>
    </source>
</evidence>
<gene>
    <name evidence="1" type="ORF">PoB_002271200</name>
</gene>
<proteinExistence type="predicted"/>
<comment type="caution">
    <text evidence="1">The sequence shown here is derived from an EMBL/GenBank/DDBJ whole genome shotgun (WGS) entry which is preliminary data.</text>
</comment>
<organism evidence="1 2">
    <name type="scientific">Plakobranchus ocellatus</name>
    <dbReference type="NCBI Taxonomy" id="259542"/>
    <lineage>
        <taxon>Eukaryota</taxon>
        <taxon>Metazoa</taxon>
        <taxon>Spiralia</taxon>
        <taxon>Lophotrochozoa</taxon>
        <taxon>Mollusca</taxon>
        <taxon>Gastropoda</taxon>
        <taxon>Heterobranchia</taxon>
        <taxon>Euthyneura</taxon>
        <taxon>Panpulmonata</taxon>
        <taxon>Sacoglossa</taxon>
        <taxon>Placobranchoidea</taxon>
        <taxon>Plakobranchidae</taxon>
        <taxon>Plakobranchus</taxon>
    </lineage>
</organism>
<accession>A0AAV3ZNH8</accession>
<name>A0AAV3ZNH8_9GAST</name>
<dbReference type="EMBL" id="BLXT01002664">
    <property type="protein sequence ID" value="GFN96206.1"/>
    <property type="molecule type" value="Genomic_DNA"/>
</dbReference>
<sequence length="103" mass="11407">MLSTLHSCQPKESSTVIINCAAGPSTIIHFSLYNHHNQTVPRDLLQSFTSAYTAITIKPCRGIFYCHSLQPIQPSESNRAAGLSTVIHISLHNHQNQTVPRDL</sequence>